<proteinExistence type="predicted"/>
<keyword evidence="1" id="KW-1133">Transmembrane helix</keyword>
<gene>
    <name evidence="2" type="ORF">E5139_13000</name>
</gene>
<dbReference type="AlphaFoldDB" id="A0A4D6KK79"/>
<dbReference type="Proteomes" id="UP000297053">
    <property type="component" value="Chromosome"/>
</dbReference>
<sequence>MREQTAAPGATVVPNVFGHTDSTLADERTGMSVIPAAVDESSGPPTAIPLVHFLVALAYLVAGVATAAVTTGWAGQVAHVHLFVAGWICLTILGAMTQFVPVWSGVSLHSRRLAVLQLPLAGLGFAGLAAGFLTGTLGLLPIAGVLAVAGVWLFAYNLARTLAGARPFDATESHFVVAVGWFVVVTTLGMVLAVDFAASALPAVGLTHATVRSAHATAAIFGAVLTTVLGALYQLATMFTQTELGPIERRFQRVETLAYPVGVAALVVGRLFGVAPIARAGGVVVALSVLGIAVVVANRLRQTRVEWTPMLTRYGLAAAGLGAWAVAALVGWSQNALGPAVTFGGPTTGPLLLAGGLAFVVLGTLYHIVPFLVWVDRYSDQVGLEPVPMVDDLYLDRLAVVDGVAYTAGIALVVLGSVAPTLLPSPAITAGWGLAALGALAFAANLLLVVVEHGDYSVGTLVSA</sequence>
<feature type="transmembrane region" description="Helical" evidence="1">
    <location>
        <begin position="80"/>
        <end position="101"/>
    </location>
</feature>
<evidence type="ECO:0000313" key="2">
    <source>
        <dbReference type="EMBL" id="QCD66521.1"/>
    </source>
</evidence>
<name>A0A4D6KK79_9EURY</name>
<feature type="transmembrane region" description="Helical" evidence="1">
    <location>
        <begin position="429"/>
        <end position="451"/>
    </location>
</feature>
<feature type="transmembrane region" description="Helical" evidence="1">
    <location>
        <begin position="139"/>
        <end position="163"/>
    </location>
</feature>
<dbReference type="KEGG" id="halz:E5139_13000"/>
<feature type="transmembrane region" description="Helical" evidence="1">
    <location>
        <begin position="403"/>
        <end position="423"/>
    </location>
</feature>
<dbReference type="SUPFAM" id="SSF81442">
    <property type="entry name" value="Cytochrome c oxidase subunit I-like"/>
    <property type="match status" value="2"/>
</dbReference>
<feature type="transmembrane region" description="Helical" evidence="1">
    <location>
        <begin position="113"/>
        <end position="133"/>
    </location>
</feature>
<organism evidence="2 3">
    <name type="scientific">Halomicrobium mukohataei</name>
    <dbReference type="NCBI Taxonomy" id="57705"/>
    <lineage>
        <taxon>Archaea</taxon>
        <taxon>Methanobacteriati</taxon>
        <taxon>Methanobacteriota</taxon>
        <taxon>Stenosarchaea group</taxon>
        <taxon>Halobacteria</taxon>
        <taxon>Halobacteriales</taxon>
        <taxon>Haloarculaceae</taxon>
        <taxon>Halomicrobium</taxon>
    </lineage>
</organism>
<feature type="transmembrane region" description="Helical" evidence="1">
    <location>
        <begin position="214"/>
        <end position="236"/>
    </location>
</feature>
<feature type="transmembrane region" description="Helical" evidence="1">
    <location>
        <begin position="312"/>
        <end position="332"/>
    </location>
</feature>
<feature type="transmembrane region" description="Helical" evidence="1">
    <location>
        <begin position="352"/>
        <end position="375"/>
    </location>
</feature>
<feature type="transmembrane region" description="Helical" evidence="1">
    <location>
        <begin position="50"/>
        <end position="74"/>
    </location>
</feature>
<dbReference type="InterPro" id="IPR036927">
    <property type="entry name" value="Cyt_c_oxase-like_su1_sf"/>
</dbReference>
<evidence type="ECO:0000256" key="1">
    <source>
        <dbReference type="SAM" id="Phobius"/>
    </source>
</evidence>
<reference evidence="2 3" key="2">
    <citation type="submission" date="2019-04" db="EMBL/GenBank/DDBJ databases">
        <authorList>
            <person name="Yang S."/>
            <person name="Wei W."/>
        </authorList>
    </citation>
    <scope>NUCLEOTIDE SEQUENCE [LARGE SCALE GENOMIC DNA]</scope>
    <source>
        <strain evidence="3">ZP60</strain>
    </source>
</reference>
<feature type="transmembrane region" description="Helical" evidence="1">
    <location>
        <begin position="283"/>
        <end position="300"/>
    </location>
</feature>
<feature type="transmembrane region" description="Helical" evidence="1">
    <location>
        <begin position="175"/>
        <end position="194"/>
    </location>
</feature>
<evidence type="ECO:0000313" key="3">
    <source>
        <dbReference type="Proteomes" id="UP000297053"/>
    </source>
</evidence>
<feature type="transmembrane region" description="Helical" evidence="1">
    <location>
        <begin position="257"/>
        <end position="277"/>
    </location>
</feature>
<protein>
    <submittedName>
        <fullName evidence="2">Uncharacterized protein</fullName>
    </submittedName>
</protein>
<dbReference type="EMBL" id="CP039375">
    <property type="protein sequence ID" value="QCD66521.1"/>
    <property type="molecule type" value="Genomic_DNA"/>
</dbReference>
<accession>A0A4D6KK79</accession>
<reference evidence="2 3" key="1">
    <citation type="submission" date="2019-04" db="EMBL/GenBank/DDBJ databases">
        <title>Complete genome sequence of Arthrobacter sp. ZXY-2 associated with effective atrazine degradation and salt adaptation.</title>
        <authorList>
            <person name="Zhao X."/>
        </authorList>
    </citation>
    <scope>NUCLEOTIDE SEQUENCE [LARGE SCALE GENOMIC DNA]</scope>
    <source>
        <strain evidence="3">ZP60</strain>
    </source>
</reference>
<keyword evidence="1" id="KW-0472">Membrane</keyword>
<dbReference type="Gene3D" id="1.20.210.10">
    <property type="entry name" value="Cytochrome c oxidase-like, subunit I domain"/>
    <property type="match status" value="2"/>
</dbReference>
<keyword evidence="1" id="KW-0812">Transmembrane</keyword>